<accession>A0A9K3D6K9</accession>
<proteinExistence type="predicted"/>
<feature type="non-terminal residue" evidence="1">
    <location>
        <position position="1"/>
    </location>
</feature>
<evidence type="ECO:0000313" key="2">
    <source>
        <dbReference type="Proteomes" id="UP000265618"/>
    </source>
</evidence>
<gene>
    <name evidence="1" type="ORF">KIPB_012729</name>
</gene>
<dbReference type="AlphaFoldDB" id="A0A9K3D6K9"/>
<dbReference type="EMBL" id="BDIP01005738">
    <property type="protein sequence ID" value="GIQ90078.1"/>
    <property type="molecule type" value="Genomic_DNA"/>
</dbReference>
<reference evidence="1 2" key="1">
    <citation type="journal article" date="2018" name="PLoS ONE">
        <title>The draft genome of Kipferlia bialata reveals reductive genome evolution in fornicate parasites.</title>
        <authorList>
            <person name="Tanifuji G."/>
            <person name="Takabayashi S."/>
            <person name="Kume K."/>
            <person name="Takagi M."/>
            <person name="Nakayama T."/>
            <person name="Kamikawa R."/>
            <person name="Inagaki Y."/>
            <person name="Hashimoto T."/>
        </authorList>
    </citation>
    <scope>NUCLEOTIDE SEQUENCE [LARGE SCALE GENOMIC DNA]</scope>
    <source>
        <strain evidence="1">NY0173</strain>
    </source>
</reference>
<organism evidence="1 2">
    <name type="scientific">Kipferlia bialata</name>
    <dbReference type="NCBI Taxonomy" id="797122"/>
    <lineage>
        <taxon>Eukaryota</taxon>
        <taxon>Metamonada</taxon>
        <taxon>Carpediemonas-like organisms</taxon>
        <taxon>Kipferlia</taxon>
    </lineage>
</organism>
<sequence>MLPDQMFTERALAHPHILHEAFKLFYVHTEEDAECTPRNQPGEVLAGEHYAHVYAGDPALSLEHFVMTTCIKRNDSGFKMKRLRNALQSGVTVLYLMPSFEELDQP</sequence>
<protein>
    <submittedName>
        <fullName evidence="1">Uncharacterized protein</fullName>
    </submittedName>
</protein>
<evidence type="ECO:0000313" key="1">
    <source>
        <dbReference type="EMBL" id="GIQ90078.1"/>
    </source>
</evidence>
<name>A0A9K3D6K9_9EUKA</name>
<dbReference type="Proteomes" id="UP000265618">
    <property type="component" value="Unassembled WGS sequence"/>
</dbReference>
<keyword evidence="2" id="KW-1185">Reference proteome</keyword>
<comment type="caution">
    <text evidence="1">The sequence shown here is derived from an EMBL/GenBank/DDBJ whole genome shotgun (WGS) entry which is preliminary data.</text>
</comment>